<proteinExistence type="predicted"/>
<dbReference type="SUPFAM" id="SSF52540">
    <property type="entry name" value="P-loop containing nucleoside triphosphate hydrolases"/>
    <property type="match status" value="1"/>
</dbReference>
<dbReference type="InterPro" id="IPR034154">
    <property type="entry name" value="TOPRIM_DnaG/twinkle"/>
</dbReference>
<sequence length="590" mass="63052">MNPLARVLEDSDRLLNGSGKMDYFERRELGRDVVQDAGIGVENGWFLYPCISRSCELLGVHVKSERRNGKGKREQEWRNYAPDLALKANGKQAKVIPFGLDTLGDPEPGSPVILCCGEEDALSLRQAGYTTLSQPGAGLLEPVYAREFAGHEVVVFYDAGEERAASKDAQKLLEAGAMEVRVVPWPPEAPNGADVNGRLVEDPETFGDWAARMMATAQPLPASDNAPPQREGVPDQYDGASGALNGKVVHPVGTLLSEVAPEEVEWLWEGRIPKGKVAVLDGDPGLGKSTVTIDIGAHTSTGRSWPDGGACKAGGVVICSAEDGLADTIRPRLDAAGGDPERVLALTTVMDGDSERLLSIPEDLDVVRQAIEQVGAKLLIVDPLMAFLSGRHDAHRDQDVRRALAPLARLAEEMRVAVLVVRHLNKSSGGNPLYRGGGSIGIVGAARSAYLVARHPEDENLRVLAPLKSNLAAPAPSLAFGVSEAPNGAARVEWKGETRHTADALLAAPTDPEKRSALEEAKDYIRETLAGGPRGAQVVLEEAHEAGISGVTLKRAKKDLGVVSKKAADGPWTWRWPEGQGGQQEPEPKR</sequence>
<dbReference type="Pfam" id="PF13481">
    <property type="entry name" value="AAA_25"/>
    <property type="match status" value="1"/>
</dbReference>
<dbReference type="AlphaFoldDB" id="A0A6J4RKT5"/>
<evidence type="ECO:0000256" key="1">
    <source>
        <dbReference type="SAM" id="MobiDB-lite"/>
    </source>
</evidence>
<dbReference type="InterPro" id="IPR003593">
    <property type="entry name" value="AAA+_ATPase"/>
</dbReference>
<accession>A0A6J4RKT5</accession>
<organism evidence="3">
    <name type="scientific">uncultured Rubrobacteraceae bacterium</name>
    <dbReference type="NCBI Taxonomy" id="349277"/>
    <lineage>
        <taxon>Bacteria</taxon>
        <taxon>Bacillati</taxon>
        <taxon>Actinomycetota</taxon>
        <taxon>Rubrobacteria</taxon>
        <taxon>Rubrobacterales</taxon>
        <taxon>Rubrobacteraceae</taxon>
        <taxon>environmental samples</taxon>
    </lineage>
</organism>
<dbReference type="Gene3D" id="3.40.50.300">
    <property type="entry name" value="P-loop containing nucleotide triphosphate hydrolases"/>
    <property type="match status" value="1"/>
</dbReference>
<reference evidence="3" key="1">
    <citation type="submission" date="2020-02" db="EMBL/GenBank/DDBJ databases">
        <authorList>
            <person name="Meier V. D."/>
        </authorList>
    </citation>
    <scope>NUCLEOTIDE SEQUENCE</scope>
    <source>
        <strain evidence="3">AVDCRST_MAG02</strain>
    </source>
</reference>
<dbReference type="SMART" id="SM00382">
    <property type="entry name" value="AAA"/>
    <property type="match status" value="1"/>
</dbReference>
<feature type="domain" description="AAA+ ATPase" evidence="2">
    <location>
        <begin position="274"/>
        <end position="467"/>
    </location>
</feature>
<dbReference type="CDD" id="cd01029">
    <property type="entry name" value="TOPRIM_primases"/>
    <property type="match status" value="1"/>
</dbReference>
<evidence type="ECO:0000313" key="3">
    <source>
        <dbReference type="EMBL" id="CAA9471876.1"/>
    </source>
</evidence>
<name>A0A6J4RKT5_9ACTN</name>
<feature type="region of interest" description="Disordered" evidence="1">
    <location>
        <begin position="566"/>
        <end position="590"/>
    </location>
</feature>
<evidence type="ECO:0000259" key="2">
    <source>
        <dbReference type="SMART" id="SM00382"/>
    </source>
</evidence>
<dbReference type="InterPro" id="IPR027417">
    <property type="entry name" value="P-loop_NTPase"/>
</dbReference>
<dbReference type="EMBL" id="CADCVH010000106">
    <property type="protein sequence ID" value="CAA9471876.1"/>
    <property type="molecule type" value="Genomic_DNA"/>
</dbReference>
<protein>
    <recommendedName>
        <fullName evidence="2">AAA+ ATPase domain-containing protein</fullName>
    </recommendedName>
</protein>
<gene>
    <name evidence="3" type="ORF">AVDCRST_MAG02-3790</name>
</gene>